<name>A0A371EVZ7_MUCPR</name>
<protein>
    <recommendedName>
        <fullName evidence="1">Retrovirus-related Pol polyprotein from transposon TNT 1-94-like beta-barrel domain-containing protein</fullName>
    </recommendedName>
</protein>
<dbReference type="Pfam" id="PF22936">
    <property type="entry name" value="Pol_BBD"/>
    <property type="match status" value="1"/>
</dbReference>
<dbReference type="AlphaFoldDB" id="A0A371EVZ7"/>
<dbReference type="EMBL" id="QJKJ01011806">
    <property type="protein sequence ID" value="RDX70184.1"/>
    <property type="molecule type" value="Genomic_DNA"/>
</dbReference>
<gene>
    <name evidence="2" type="ORF">CR513_50599</name>
</gene>
<dbReference type="OrthoDB" id="1739364at2759"/>
<feature type="domain" description="Retrovirus-related Pol polyprotein from transposon TNT 1-94-like beta-barrel" evidence="1">
    <location>
        <begin position="70"/>
        <end position="112"/>
    </location>
</feature>
<sequence length="163" mass="17959">MLANDDFHSNMHISAMHVKNGVTLHECYNNKGNQKKEDEAQMAQGDSDDSNSNHVLLLVTTLDCAKSNFWYLDTRCSNHMIGNKGWFVNLDERVKRKVKFVDNSTITVEGRDKSIAAGAAAGRDGGDVASQIEVAAVAAERSGRDSAKSRRRGRYAVPVAFAW</sequence>
<feature type="non-terminal residue" evidence="2">
    <location>
        <position position="1"/>
    </location>
</feature>
<keyword evidence="3" id="KW-1185">Reference proteome</keyword>
<accession>A0A371EVZ7</accession>
<reference evidence="2" key="1">
    <citation type="submission" date="2018-05" db="EMBL/GenBank/DDBJ databases">
        <title>Draft genome of Mucuna pruriens seed.</title>
        <authorList>
            <person name="Nnadi N.E."/>
            <person name="Vos R."/>
            <person name="Hasami M.H."/>
            <person name="Devisetty U.K."/>
            <person name="Aguiy J.C."/>
        </authorList>
    </citation>
    <scope>NUCLEOTIDE SEQUENCE [LARGE SCALE GENOMIC DNA]</scope>
    <source>
        <strain evidence="2">JCA_2017</strain>
    </source>
</reference>
<evidence type="ECO:0000259" key="1">
    <source>
        <dbReference type="Pfam" id="PF22936"/>
    </source>
</evidence>
<evidence type="ECO:0000313" key="3">
    <source>
        <dbReference type="Proteomes" id="UP000257109"/>
    </source>
</evidence>
<dbReference type="InterPro" id="IPR054722">
    <property type="entry name" value="PolX-like_BBD"/>
</dbReference>
<evidence type="ECO:0000313" key="2">
    <source>
        <dbReference type="EMBL" id="RDX70184.1"/>
    </source>
</evidence>
<proteinExistence type="predicted"/>
<organism evidence="2 3">
    <name type="scientific">Mucuna pruriens</name>
    <name type="common">Velvet bean</name>
    <name type="synonym">Dolichos pruriens</name>
    <dbReference type="NCBI Taxonomy" id="157652"/>
    <lineage>
        <taxon>Eukaryota</taxon>
        <taxon>Viridiplantae</taxon>
        <taxon>Streptophyta</taxon>
        <taxon>Embryophyta</taxon>
        <taxon>Tracheophyta</taxon>
        <taxon>Spermatophyta</taxon>
        <taxon>Magnoliopsida</taxon>
        <taxon>eudicotyledons</taxon>
        <taxon>Gunneridae</taxon>
        <taxon>Pentapetalae</taxon>
        <taxon>rosids</taxon>
        <taxon>fabids</taxon>
        <taxon>Fabales</taxon>
        <taxon>Fabaceae</taxon>
        <taxon>Papilionoideae</taxon>
        <taxon>50 kb inversion clade</taxon>
        <taxon>NPAAA clade</taxon>
        <taxon>indigoferoid/millettioid clade</taxon>
        <taxon>Phaseoleae</taxon>
        <taxon>Mucuna</taxon>
    </lineage>
</organism>
<dbReference type="Proteomes" id="UP000257109">
    <property type="component" value="Unassembled WGS sequence"/>
</dbReference>
<comment type="caution">
    <text evidence="2">The sequence shown here is derived from an EMBL/GenBank/DDBJ whole genome shotgun (WGS) entry which is preliminary data.</text>
</comment>